<comment type="caution">
    <text evidence="2">The sequence shown here is derived from an EMBL/GenBank/DDBJ whole genome shotgun (WGS) entry which is preliminary data.</text>
</comment>
<sequence>SLYSLLVWSRDSCDLASWFGQGHQLRSNFHYLPYKLLGPKLAGWLPPEAPDQQTNLPTLQQPSPGEIQLPQASTIPSSGGLHLLIL</sequence>
<organism evidence="2 3">
    <name type="scientific">Ilyodon furcidens</name>
    <name type="common">goldbreast splitfin</name>
    <dbReference type="NCBI Taxonomy" id="33524"/>
    <lineage>
        <taxon>Eukaryota</taxon>
        <taxon>Metazoa</taxon>
        <taxon>Chordata</taxon>
        <taxon>Craniata</taxon>
        <taxon>Vertebrata</taxon>
        <taxon>Euteleostomi</taxon>
        <taxon>Actinopterygii</taxon>
        <taxon>Neopterygii</taxon>
        <taxon>Teleostei</taxon>
        <taxon>Neoteleostei</taxon>
        <taxon>Acanthomorphata</taxon>
        <taxon>Ovalentaria</taxon>
        <taxon>Atherinomorphae</taxon>
        <taxon>Cyprinodontiformes</taxon>
        <taxon>Goodeidae</taxon>
        <taxon>Ilyodon</taxon>
    </lineage>
</organism>
<keyword evidence="3" id="KW-1185">Reference proteome</keyword>
<feature type="region of interest" description="Disordered" evidence="1">
    <location>
        <begin position="47"/>
        <end position="74"/>
    </location>
</feature>
<proteinExistence type="predicted"/>
<protein>
    <submittedName>
        <fullName evidence="2">Uncharacterized protein</fullName>
    </submittedName>
</protein>
<evidence type="ECO:0000256" key="1">
    <source>
        <dbReference type="SAM" id="MobiDB-lite"/>
    </source>
</evidence>
<evidence type="ECO:0000313" key="2">
    <source>
        <dbReference type="EMBL" id="MEQ2234779.1"/>
    </source>
</evidence>
<reference evidence="2 3" key="1">
    <citation type="submission" date="2021-06" db="EMBL/GenBank/DDBJ databases">
        <authorList>
            <person name="Palmer J.M."/>
        </authorList>
    </citation>
    <scope>NUCLEOTIDE SEQUENCE [LARGE SCALE GENOMIC DNA]</scope>
    <source>
        <strain evidence="3">if_2019</strain>
        <tissue evidence="2">Muscle</tissue>
    </source>
</reference>
<gene>
    <name evidence="2" type="ORF">ILYODFUR_034870</name>
</gene>
<feature type="compositionally biased region" description="Polar residues" evidence="1">
    <location>
        <begin position="51"/>
        <end position="63"/>
    </location>
</feature>
<dbReference type="EMBL" id="JAHRIQ010041185">
    <property type="protein sequence ID" value="MEQ2234779.1"/>
    <property type="molecule type" value="Genomic_DNA"/>
</dbReference>
<accession>A0ABV0TQI8</accession>
<name>A0ABV0TQI8_9TELE</name>
<feature type="non-terminal residue" evidence="2">
    <location>
        <position position="1"/>
    </location>
</feature>
<dbReference type="Proteomes" id="UP001482620">
    <property type="component" value="Unassembled WGS sequence"/>
</dbReference>
<evidence type="ECO:0000313" key="3">
    <source>
        <dbReference type="Proteomes" id="UP001482620"/>
    </source>
</evidence>